<dbReference type="GO" id="GO:0005685">
    <property type="term" value="C:U1 snRNP"/>
    <property type="evidence" value="ECO:0007669"/>
    <property type="project" value="TreeGrafter"/>
</dbReference>
<dbReference type="GO" id="GO:0000395">
    <property type="term" value="P:mRNA 5'-splice site recognition"/>
    <property type="evidence" value="ECO:0007669"/>
    <property type="project" value="TreeGrafter"/>
</dbReference>
<dbReference type="Proteomes" id="UP001652660">
    <property type="component" value="Chromosome 9c"/>
</dbReference>
<dbReference type="GO" id="GO:0030627">
    <property type="term" value="F:pre-mRNA 5'-splice site binding"/>
    <property type="evidence" value="ECO:0007669"/>
    <property type="project" value="TreeGrafter"/>
</dbReference>
<evidence type="ECO:0000256" key="6">
    <source>
        <dbReference type="ARBA" id="ARBA00038019"/>
    </source>
</evidence>
<sequence length="1252" mass="142356">MYIDSEVLGEGLTSTGGAILSYSSALAAALPMDDEADKNSNAAAPHNPDEQAQAAAFHKRVQEMVARDSRNFDSWTGLVEEVEGMCPDNLDLISLAYDSFLSMFPLCHWYWTKYTDHIIRLSDAHKAVKVYERAVDSTPFSTGLWVDYCCFGMCFYEDPSDVRRLFKRALLFVRKDYFCHALWNQYIKYEFTQQHWGFLANIYLQVLKFPTEYLDRYYENFKQFVVGLDEEMKKHENCSADAGAGALPNHSAKLSEDEIIQVIEDLQNASNEALLQKAVNKYKLIGEIFYQKAKELDEKIKNFETKIERRYFDTAPLDDAQLKNWHHYLDFIEKQDDFDWALHLYERCLITCTNYPEFWMRYVEFMESKGGRELANSALQRATQVFLKFFQGVPEIHLFNARYKERIGDVNAAVTAFLNSDVLSDSLPRHIVELANMRRRLGNLEAASDTLKNAIDMAEKKQKLHSLPSLFIHYSQLKYMITGSAEAARDALIDGIQRIPHCSKLLEELIKFAMMHEGAKQVDLIDSIIGHAISSSSDGTSGLALKDREHVSSLFMEFVDLCGTVHDISKAWNRHIQLFPQLVRNNLIDKELDLGKCLSDQMLVIRESGSCAFPNLLDEDQHSNQPVEEQVSLLPANHASKDELVSADQTPQKCNNTVDCERAEHLSTEEADKRNFGAFEVNEVAHHSMLQSADDTPRVMESMDNLTEQHKENVPAQMTPASVQISSKATSEPNALTSNSNCQSSATVILESAEEHSCPMNMQDQRLKQHPNPVSFGNLSLNSQEQASQKLIAIASDEHDATSDISKSTDCLNANSPPNRTAAADSVEVQESPDETRSAGLLSSATQQVSTPTKMHPSSMLSPSTGGECHQMLKGTVSEGKSSEMHLQSKDLQHLHQQPLTLQQSPTVALGSKMPTTHPYPQHSLVWKQGDHTEVYCKENAPQENLASKHVWLVNNMPDMSSLSTNPSHIATDHGQTLSQTLPSQQHLLQQQYQQQLVQMLPLHHQHQQSYLHHQQLLPQQQQQNQQQASSWQQQQYHQQHQQLLSLPYQGLQIQQQMPHLQQIHQQVQPHYHQSAEQLQLQHAQQLQQQFAPVPEQQLQLYHQSQKLAYDMHQQGYQGHAAQVHQTLFQQYQLYQQMLQQHQQHPYHYNQMLLQQPPQHQQQDEQQEHHQKRASNQDLSQGISQHLWGQQTAPQGADSTLLRHSSPQSMAQLNTERQSGLVASSHQQPFHGISPSRNRDTPESAASSHHGR</sequence>
<dbReference type="RefSeq" id="XP_027087252.1">
    <property type="nucleotide sequence ID" value="XM_027231451.2"/>
</dbReference>
<reference evidence="9" key="1">
    <citation type="journal article" date="2025" name="Foods">
        <title>Unveiling the Microbial Signatures of Arabica Coffee Cherries: Insights into Ripeness Specific Diversity, Functional Traits, and Implications for Quality and Safety.</title>
        <authorList>
            <consortium name="RefSeq"/>
            <person name="Tenea G.N."/>
            <person name="Cifuentes V."/>
            <person name="Reyes P."/>
            <person name="Cevallos-Vallejos M."/>
        </authorList>
    </citation>
    <scope>NUCLEOTIDE SEQUENCE [LARGE SCALE GENOMIC DNA]</scope>
</reference>
<dbReference type="FunFam" id="1.25.40.10:FF:000064">
    <property type="entry name" value="Putative pre-mrna-processing factor 39"/>
    <property type="match status" value="1"/>
</dbReference>
<keyword evidence="3" id="KW-0677">Repeat</keyword>
<feature type="compositionally biased region" description="Polar residues" evidence="8">
    <location>
        <begin position="841"/>
        <end position="853"/>
    </location>
</feature>
<keyword evidence="9" id="KW-1185">Reference proteome</keyword>
<evidence type="ECO:0000256" key="2">
    <source>
        <dbReference type="ARBA" id="ARBA00022664"/>
    </source>
</evidence>
<accession>A0A6P6UBC3</accession>
<dbReference type="PANTHER" id="PTHR17204:SF26">
    <property type="entry name" value="PRE-MRNA-PROCESSING FACTOR 39-2"/>
    <property type="match status" value="1"/>
</dbReference>
<gene>
    <name evidence="10" type="primary">LOC113708835</name>
</gene>
<dbReference type="SUPFAM" id="SSF48452">
    <property type="entry name" value="TPR-like"/>
    <property type="match status" value="1"/>
</dbReference>
<protein>
    <submittedName>
        <fullName evidence="10">Uncharacterized protein isoform X1</fullName>
    </submittedName>
</protein>
<evidence type="ECO:0000256" key="7">
    <source>
        <dbReference type="SAM" id="Coils"/>
    </source>
</evidence>
<feature type="compositionally biased region" description="Polar residues" evidence="8">
    <location>
        <begin position="803"/>
        <end position="819"/>
    </location>
</feature>
<evidence type="ECO:0000256" key="4">
    <source>
        <dbReference type="ARBA" id="ARBA00023187"/>
    </source>
</evidence>
<dbReference type="SMART" id="SM00386">
    <property type="entry name" value="HAT"/>
    <property type="match status" value="5"/>
</dbReference>
<keyword evidence="2" id="KW-0507">mRNA processing</keyword>
<evidence type="ECO:0000313" key="10">
    <source>
        <dbReference type="RefSeq" id="XP_027087252.1"/>
    </source>
</evidence>
<dbReference type="InterPro" id="IPR003107">
    <property type="entry name" value="HAT"/>
</dbReference>
<feature type="region of interest" description="Disordered" evidence="8">
    <location>
        <begin position="1156"/>
        <end position="1252"/>
    </location>
</feature>
<feature type="region of interest" description="Disordered" evidence="8">
    <location>
        <begin position="803"/>
        <end position="866"/>
    </location>
</feature>
<keyword evidence="4" id="KW-0508">mRNA splicing</keyword>
<feature type="region of interest" description="Disordered" evidence="8">
    <location>
        <begin position="714"/>
        <end position="742"/>
    </location>
</feature>
<feature type="coiled-coil region" evidence="7">
    <location>
        <begin position="434"/>
        <end position="464"/>
    </location>
</feature>
<dbReference type="InterPro" id="IPR059164">
    <property type="entry name" value="HAT_PRP39_C"/>
</dbReference>
<name>A0A6P6UBC3_COFAR</name>
<reference evidence="10" key="2">
    <citation type="submission" date="2025-08" db="UniProtKB">
        <authorList>
            <consortium name="RefSeq"/>
        </authorList>
    </citation>
    <scope>IDENTIFICATION</scope>
    <source>
        <tissue evidence="10">Leaves</tissue>
    </source>
</reference>
<dbReference type="Gene3D" id="1.25.40.10">
    <property type="entry name" value="Tetratricopeptide repeat domain"/>
    <property type="match status" value="2"/>
</dbReference>
<proteinExistence type="inferred from homology"/>
<dbReference type="GO" id="GO:0071004">
    <property type="term" value="C:U2-type prespliceosome"/>
    <property type="evidence" value="ECO:0007669"/>
    <property type="project" value="TreeGrafter"/>
</dbReference>
<dbReference type="AlphaFoldDB" id="A0A6P6UBC3"/>
<evidence type="ECO:0000256" key="1">
    <source>
        <dbReference type="ARBA" id="ARBA00004123"/>
    </source>
</evidence>
<feature type="region of interest" description="Disordered" evidence="8">
    <location>
        <begin position="1010"/>
        <end position="1033"/>
    </location>
</feature>
<feature type="compositionally biased region" description="Polar residues" evidence="8">
    <location>
        <begin position="1174"/>
        <end position="1228"/>
    </location>
</feature>
<dbReference type="GO" id="GO:0000243">
    <property type="term" value="C:commitment complex"/>
    <property type="evidence" value="ECO:0007669"/>
    <property type="project" value="TreeGrafter"/>
</dbReference>
<evidence type="ECO:0000256" key="8">
    <source>
        <dbReference type="SAM" id="MobiDB-lite"/>
    </source>
</evidence>
<dbReference type="Pfam" id="PF23241">
    <property type="entry name" value="HAT_PRP39_C"/>
    <property type="match status" value="1"/>
</dbReference>
<evidence type="ECO:0000256" key="3">
    <source>
        <dbReference type="ARBA" id="ARBA00022737"/>
    </source>
</evidence>
<feature type="compositionally biased region" description="Polar residues" evidence="8">
    <location>
        <begin position="719"/>
        <end position="742"/>
    </location>
</feature>
<organism evidence="9 10">
    <name type="scientific">Coffea arabica</name>
    <name type="common">Arabian coffee</name>
    <dbReference type="NCBI Taxonomy" id="13443"/>
    <lineage>
        <taxon>Eukaryota</taxon>
        <taxon>Viridiplantae</taxon>
        <taxon>Streptophyta</taxon>
        <taxon>Embryophyta</taxon>
        <taxon>Tracheophyta</taxon>
        <taxon>Spermatophyta</taxon>
        <taxon>Magnoliopsida</taxon>
        <taxon>eudicotyledons</taxon>
        <taxon>Gunneridae</taxon>
        <taxon>Pentapetalae</taxon>
        <taxon>asterids</taxon>
        <taxon>lamiids</taxon>
        <taxon>Gentianales</taxon>
        <taxon>Rubiaceae</taxon>
        <taxon>Ixoroideae</taxon>
        <taxon>Gardenieae complex</taxon>
        <taxon>Bertiereae - Coffeeae clade</taxon>
        <taxon>Coffeeae</taxon>
        <taxon>Coffea</taxon>
    </lineage>
</organism>
<comment type="subcellular location">
    <subcellularLocation>
        <location evidence="1">Nucleus</location>
    </subcellularLocation>
</comment>
<dbReference type="Pfam" id="PF23240">
    <property type="entry name" value="HAT_PRP39_N"/>
    <property type="match status" value="1"/>
</dbReference>
<evidence type="ECO:0000313" key="9">
    <source>
        <dbReference type="Proteomes" id="UP001652660"/>
    </source>
</evidence>
<evidence type="ECO:0000256" key="5">
    <source>
        <dbReference type="ARBA" id="ARBA00023242"/>
    </source>
</evidence>
<dbReference type="GeneID" id="113708835"/>
<dbReference type="InterPro" id="IPR011990">
    <property type="entry name" value="TPR-like_helical_dom_sf"/>
</dbReference>
<dbReference type="FunFam" id="1.25.40.10:FF:000159">
    <property type="entry name" value="Tetratricopeptide repeat (TPR)-like superfamily protein"/>
    <property type="match status" value="1"/>
</dbReference>
<dbReference type="PANTHER" id="PTHR17204">
    <property type="entry name" value="PRE-MRNA PROCESSING PROTEIN PRP39-RELATED"/>
    <property type="match status" value="1"/>
</dbReference>
<keyword evidence="5" id="KW-0539">Nucleus</keyword>
<dbReference type="OrthoDB" id="10265668at2759"/>
<keyword evidence="7" id="KW-0175">Coiled coil</keyword>
<comment type="similarity">
    <text evidence="6">Belongs to the PRP39 family.</text>
</comment>